<evidence type="ECO:0000256" key="1">
    <source>
        <dbReference type="ARBA" id="ARBA00009275"/>
    </source>
</evidence>
<evidence type="ECO:0000313" key="5">
    <source>
        <dbReference type="EMBL" id="SHJ57636.1"/>
    </source>
</evidence>
<dbReference type="PIRSF" id="PIRSF005902">
    <property type="entry name" value="DNase_TatD"/>
    <property type="match status" value="1"/>
</dbReference>
<feature type="binding site" evidence="4">
    <location>
        <position position="130"/>
    </location>
    <ligand>
        <name>a divalent metal cation</name>
        <dbReference type="ChEBI" id="CHEBI:60240"/>
        <label>2</label>
    </ligand>
</feature>
<dbReference type="STRING" id="192903.SAMN04488513_10643"/>
<evidence type="ECO:0000313" key="6">
    <source>
        <dbReference type="Proteomes" id="UP000184543"/>
    </source>
</evidence>
<dbReference type="Gene3D" id="3.20.20.140">
    <property type="entry name" value="Metal-dependent hydrolases"/>
    <property type="match status" value="1"/>
</dbReference>
<sequence length="255" mass="29143">MVLTDTHTHLYSEAFNEDRQEVIERAIANGVERFFIPAIDSTYTEAMLALEAHDPKRMFLMMGLHPTHVKENYLSELKHVEAMLAERRFYAVGEIGIDLYWDKSFLKEQQDAFRSQIRLAKKYRLPIVIHCRDAFDEVFEVLESEAGDGLFGIFHCFTGTVEQARLAISYGMKLGIGGVVTFKNGKIDRFLAEIPLRHIVLETDSPYLAPTPYRGKRNESAYLVNVLNKLSEIYGVDPEEIARTTTENSKEVFGV</sequence>
<dbReference type="InterPro" id="IPR001130">
    <property type="entry name" value="TatD-like"/>
</dbReference>
<accession>A0A1M6KFA6</accession>
<feature type="binding site" evidence="4">
    <location>
        <position position="9"/>
    </location>
    <ligand>
        <name>a divalent metal cation</name>
        <dbReference type="ChEBI" id="CHEBI:60240"/>
        <label>1</label>
    </ligand>
</feature>
<evidence type="ECO:0000256" key="4">
    <source>
        <dbReference type="PIRSR" id="PIRSR005902-1"/>
    </source>
</evidence>
<dbReference type="InterPro" id="IPR018228">
    <property type="entry name" value="DNase_TatD-rel_CS"/>
</dbReference>
<name>A0A1M6KFA6_9FLAO</name>
<keyword evidence="6" id="KW-1185">Reference proteome</keyword>
<comment type="similarity">
    <text evidence="1">Belongs to the metallo-dependent hydrolases superfamily. TatD-type hydrolase family.</text>
</comment>
<feature type="binding site" evidence="4">
    <location>
        <position position="7"/>
    </location>
    <ligand>
        <name>a divalent metal cation</name>
        <dbReference type="ChEBI" id="CHEBI:60240"/>
        <label>1</label>
    </ligand>
</feature>
<dbReference type="Proteomes" id="UP000184543">
    <property type="component" value="Unassembled WGS sequence"/>
</dbReference>
<dbReference type="GO" id="GO:0046872">
    <property type="term" value="F:metal ion binding"/>
    <property type="evidence" value="ECO:0007669"/>
    <property type="project" value="UniProtKB-KW"/>
</dbReference>
<evidence type="ECO:0000256" key="2">
    <source>
        <dbReference type="ARBA" id="ARBA00022723"/>
    </source>
</evidence>
<dbReference type="PANTHER" id="PTHR46124:SF4">
    <property type="entry name" value="HYDROLASE TATD"/>
    <property type="match status" value="1"/>
</dbReference>
<feature type="binding site" evidence="4">
    <location>
        <position position="204"/>
    </location>
    <ligand>
        <name>a divalent metal cation</name>
        <dbReference type="ChEBI" id="CHEBI:60240"/>
        <label>1</label>
    </ligand>
</feature>
<dbReference type="GO" id="GO:0004536">
    <property type="term" value="F:DNA nuclease activity"/>
    <property type="evidence" value="ECO:0007669"/>
    <property type="project" value="InterPro"/>
</dbReference>
<dbReference type="NCBIfam" id="TIGR00010">
    <property type="entry name" value="YchF/TatD family DNA exonuclease"/>
    <property type="match status" value="1"/>
</dbReference>
<feature type="binding site" evidence="4">
    <location>
        <position position="94"/>
    </location>
    <ligand>
        <name>a divalent metal cation</name>
        <dbReference type="ChEBI" id="CHEBI:60240"/>
        <label>1</label>
    </ligand>
</feature>
<organism evidence="5 6">
    <name type="scientific">Pseudozobellia thermophila</name>
    <dbReference type="NCBI Taxonomy" id="192903"/>
    <lineage>
        <taxon>Bacteria</taxon>
        <taxon>Pseudomonadati</taxon>
        <taxon>Bacteroidota</taxon>
        <taxon>Flavobacteriia</taxon>
        <taxon>Flavobacteriales</taxon>
        <taxon>Flavobacteriaceae</taxon>
        <taxon>Pseudozobellia</taxon>
    </lineage>
</organism>
<dbReference type="Pfam" id="PF01026">
    <property type="entry name" value="TatD_DNase"/>
    <property type="match status" value="1"/>
</dbReference>
<dbReference type="EMBL" id="FQYU01000006">
    <property type="protein sequence ID" value="SHJ57636.1"/>
    <property type="molecule type" value="Genomic_DNA"/>
</dbReference>
<feature type="binding site" evidence="4">
    <location>
        <position position="155"/>
    </location>
    <ligand>
        <name>a divalent metal cation</name>
        <dbReference type="ChEBI" id="CHEBI:60240"/>
        <label>2</label>
    </ligand>
</feature>
<dbReference type="SUPFAM" id="SSF51556">
    <property type="entry name" value="Metallo-dependent hydrolases"/>
    <property type="match status" value="1"/>
</dbReference>
<dbReference type="PANTHER" id="PTHR46124">
    <property type="entry name" value="D-AMINOACYL-TRNA DEACYLASE"/>
    <property type="match status" value="1"/>
</dbReference>
<keyword evidence="3" id="KW-0378">Hydrolase</keyword>
<proteinExistence type="inferred from homology"/>
<keyword evidence="2 4" id="KW-0479">Metal-binding</keyword>
<dbReference type="InterPro" id="IPR032466">
    <property type="entry name" value="Metal_Hydrolase"/>
</dbReference>
<dbReference type="FunFam" id="3.20.20.140:FF:000005">
    <property type="entry name" value="TatD family hydrolase"/>
    <property type="match status" value="1"/>
</dbReference>
<evidence type="ECO:0000256" key="3">
    <source>
        <dbReference type="ARBA" id="ARBA00022801"/>
    </source>
</evidence>
<dbReference type="InterPro" id="IPR015991">
    <property type="entry name" value="TatD/YcfH-like"/>
</dbReference>
<reference evidence="6" key="1">
    <citation type="submission" date="2016-11" db="EMBL/GenBank/DDBJ databases">
        <authorList>
            <person name="Varghese N."/>
            <person name="Submissions S."/>
        </authorList>
    </citation>
    <scope>NUCLEOTIDE SEQUENCE [LARGE SCALE GENOMIC DNA]</scope>
    <source>
        <strain evidence="6">DSM 19858</strain>
    </source>
</reference>
<dbReference type="AlphaFoldDB" id="A0A1M6KFA6"/>
<gene>
    <name evidence="5" type="ORF">SAMN04488513_10643</name>
</gene>
<dbReference type="GO" id="GO:0005829">
    <property type="term" value="C:cytosol"/>
    <property type="evidence" value="ECO:0007669"/>
    <property type="project" value="TreeGrafter"/>
</dbReference>
<dbReference type="PROSITE" id="PS01090">
    <property type="entry name" value="TATD_2"/>
    <property type="match status" value="1"/>
</dbReference>
<dbReference type="CDD" id="cd01310">
    <property type="entry name" value="TatD_DNAse"/>
    <property type="match status" value="1"/>
</dbReference>
<dbReference type="GO" id="GO:0016788">
    <property type="term" value="F:hydrolase activity, acting on ester bonds"/>
    <property type="evidence" value="ECO:0007669"/>
    <property type="project" value="InterPro"/>
</dbReference>
<dbReference type="RefSeq" id="WP_072994588.1">
    <property type="nucleotide sequence ID" value="NZ_FQYU01000006.1"/>
</dbReference>
<protein>
    <submittedName>
        <fullName evidence="5">TatD DNase family protein</fullName>
    </submittedName>
</protein>
<dbReference type="OrthoDB" id="9810005at2"/>